<gene>
    <name evidence="2" type="ORF">NSCAC_1572</name>
</gene>
<reference evidence="2 3" key="1">
    <citation type="submission" date="2020-03" db="EMBL/GenBank/DDBJ databases">
        <authorList>
            <person name="Picone N."/>
        </authorList>
    </citation>
    <scope>NUCLEOTIDE SEQUENCE [LARGE SCALE GENOMIC DNA]</scope>
    <source>
        <strain evidence="2">NSCAC1</strain>
    </source>
</reference>
<dbReference type="AlphaFoldDB" id="A0A7G1QBT9"/>
<name>A0A7G1QBT9_9GAMM</name>
<dbReference type="Proteomes" id="UP000516072">
    <property type="component" value="Chromosome"/>
</dbReference>
<dbReference type="InterPro" id="IPR052746">
    <property type="entry name" value="MlaB_ABC_Transporter"/>
</dbReference>
<evidence type="ECO:0000313" key="2">
    <source>
        <dbReference type="EMBL" id="CAB1277240.1"/>
    </source>
</evidence>
<dbReference type="Pfam" id="PF13466">
    <property type="entry name" value="STAS_2"/>
    <property type="match status" value="1"/>
</dbReference>
<dbReference type="PANTHER" id="PTHR35849:SF1">
    <property type="entry name" value="INTERMEMBRANE PHOSPHOLIPID TRANSPORT SYSTEM BINDING PROTEIN MLAB"/>
    <property type="match status" value="1"/>
</dbReference>
<dbReference type="SUPFAM" id="SSF52091">
    <property type="entry name" value="SpoIIaa-like"/>
    <property type="match status" value="1"/>
</dbReference>
<dbReference type="Gene3D" id="3.30.750.24">
    <property type="entry name" value="STAS domain"/>
    <property type="match status" value="1"/>
</dbReference>
<dbReference type="InterPro" id="IPR002645">
    <property type="entry name" value="STAS_dom"/>
</dbReference>
<keyword evidence="3" id="KW-1185">Reference proteome</keyword>
<dbReference type="InterPro" id="IPR036513">
    <property type="entry name" value="STAS_dom_sf"/>
</dbReference>
<proteinExistence type="predicted"/>
<dbReference type="RefSeq" id="WP_197744232.1">
    <property type="nucleotide sequence ID" value="NZ_LR778175.1"/>
</dbReference>
<feature type="domain" description="STAS" evidence="1">
    <location>
        <begin position="13"/>
        <end position="98"/>
    </location>
</feature>
<dbReference type="EMBL" id="LR778175">
    <property type="protein sequence ID" value="CAB1277240.1"/>
    <property type="molecule type" value="Genomic_DNA"/>
</dbReference>
<dbReference type="KEGG" id="ntg:NSCAC_1572"/>
<dbReference type="CDD" id="cd07043">
    <property type="entry name" value="STAS_anti-anti-sigma_factors"/>
    <property type="match status" value="1"/>
</dbReference>
<dbReference type="InterPro" id="IPR058548">
    <property type="entry name" value="MlaB-like_STAS"/>
</dbReference>
<organism evidence="2 3">
    <name type="scientific">Candidatus Nitrosacidococcus tergens</name>
    <dbReference type="NCBI Taxonomy" id="553981"/>
    <lineage>
        <taxon>Bacteria</taxon>
        <taxon>Pseudomonadati</taxon>
        <taxon>Pseudomonadota</taxon>
        <taxon>Gammaproteobacteria</taxon>
        <taxon>Chromatiales</taxon>
        <taxon>Chromatiaceae</taxon>
        <taxon>Candidatus Nitrosacidococcus</taxon>
    </lineage>
</organism>
<accession>A0A7G1QBT9</accession>
<dbReference type="PROSITE" id="PS50801">
    <property type="entry name" value="STAS"/>
    <property type="match status" value="1"/>
</dbReference>
<dbReference type="PANTHER" id="PTHR35849">
    <property type="entry name" value="BLR2341 PROTEIN"/>
    <property type="match status" value="1"/>
</dbReference>
<evidence type="ECO:0000313" key="3">
    <source>
        <dbReference type="Proteomes" id="UP000516072"/>
    </source>
</evidence>
<protein>
    <submittedName>
        <fullName evidence="2">Sulfate transporter / antisigma-factor antagonist STAS</fullName>
    </submittedName>
</protein>
<sequence>MSYKIETTSTKNFKIIGVLTFDTVINAGEEGIDLFEFVNDIRVDLQEVTHIDSAGLVLLISWMRYARLRNKSLQFLNVSEKILALAKVSDLDQIIPFS</sequence>
<evidence type="ECO:0000259" key="1">
    <source>
        <dbReference type="PROSITE" id="PS50801"/>
    </source>
</evidence>